<comment type="subcellular location">
    <subcellularLocation>
        <location evidence="1">Cell membrane</location>
    </subcellularLocation>
</comment>
<accession>A0ABY2ULR5</accession>
<keyword evidence="4 9" id="KW-0479">Metal-binding</keyword>
<dbReference type="SUPFAM" id="SSF46626">
    <property type="entry name" value="Cytochrome c"/>
    <property type="match status" value="3"/>
</dbReference>
<evidence type="ECO:0000313" key="12">
    <source>
        <dbReference type="Proteomes" id="UP000306791"/>
    </source>
</evidence>
<evidence type="ECO:0000313" key="11">
    <source>
        <dbReference type="EMBL" id="TLM79377.1"/>
    </source>
</evidence>
<keyword evidence="8" id="KW-0472">Membrane</keyword>
<keyword evidence="3 9" id="KW-0349">Heme</keyword>
<dbReference type="PANTHER" id="PTHR35008:SF8">
    <property type="entry name" value="ALCOHOL DEHYDROGENASE CYTOCHROME C SUBUNIT"/>
    <property type="match status" value="1"/>
</dbReference>
<dbReference type="Gene3D" id="1.10.760.10">
    <property type="entry name" value="Cytochrome c-like domain"/>
    <property type="match status" value="3"/>
</dbReference>
<keyword evidence="6" id="KW-0677">Repeat</keyword>
<evidence type="ECO:0000256" key="6">
    <source>
        <dbReference type="ARBA" id="ARBA00022737"/>
    </source>
</evidence>
<dbReference type="InterPro" id="IPR051459">
    <property type="entry name" value="Cytochrome_c-type_DH"/>
</dbReference>
<feature type="domain" description="Cytochrome c" evidence="10">
    <location>
        <begin position="39"/>
        <end position="143"/>
    </location>
</feature>
<dbReference type="PANTHER" id="PTHR35008">
    <property type="entry name" value="BLL4482 PROTEIN-RELATED"/>
    <property type="match status" value="1"/>
</dbReference>
<keyword evidence="5" id="KW-0732">Signal</keyword>
<evidence type="ECO:0000256" key="3">
    <source>
        <dbReference type="ARBA" id="ARBA00022617"/>
    </source>
</evidence>
<reference evidence="11 12" key="1">
    <citation type="submission" date="2019-05" db="EMBL/GenBank/DDBJ databases">
        <title>Microbulbifer harenosus sp. nov., an alginate-degrading bacterium isolated from coastal sand.</title>
        <authorList>
            <person name="Huang H."/>
            <person name="Mo K."/>
            <person name="Bao S."/>
        </authorList>
    </citation>
    <scope>NUCLEOTIDE SEQUENCE [LARGE SCALE GENOMIC DNA]</scope>
    <source>
        <strain evidence="11 12">HB161719</strain>
    </source>
</reference>
<feature type="domain" description="Cytochrome c" evidence="10">
    <location>
        <begin position="336"/>
        <end position="424"/>
    </location>
</feature>
<evidence type="ECO:0000256" key="2">
    <source>
        <dbReference type="ARBA" id="ARBA00022475"/>
    </source>
</evidence>
<evidence type="ECO:0000256" key="4">
    <source>
        <dbReference type="ARBA" id="ARBA00022723"/>
    </source>
</evidence>
<evidence type="ECO:0000256" key="1">
    <source>
        <dbReference type="ARBA" id="ARBA00004236"/>
    </source>
</evidence>
<organism evidence="11 12">
    <name type="scientific">Microbulbifer harenosus</name>
    <dbReference type="NCBI Taxonomy" id="2576840"/>
    <lineage>
        <taxon>Bacteria</taxon>
        <taxon>Pseudomonadati</taxon>
        <taxon>Pseudomonadota</taxon>
        <taxon>Gammaproteobacteria</taxon>
        <taxon>Cellvibrionales</taxon>
        <taxon>Microbulbiferaceae</taxon>
        <taxon>Microbulbifer</taxon>
    </lineage>
</organism>
<evidence type="ECO:0000259" key="10">
    <source>
        <dbReference type="PROSITE" id="PS51007"/>
    </source>
</evidence>
<dbReference type="Pfam" id="PF13442">
    <property type="entry name" value="Cytochrome_CBB3"/>
    <property type="match status" value="2"/>
</dbReference>
<name>A0ABY2ULR5_9GAMM</name>
<gene>
    <name evidence="11" type="ORF">FDY93_02325</name>
</gene>
<evidence type="ECO:0000256" key="7">
    <source>
        <dbReference type="ARBA" id="ARBA00023004"/>
    </source>
</evidence>
<dbReference type="PIRSF" id="PIRSF000018">
    <property type="entry name" value="Mb_ADH_cyt_c"/>
    <property type="match status" value="1"/>
</dbReference>
<dbReference type="PROSITE" id="PS51007">
    <property type="entry name" value="CYTC"/>
    <property type="match status" value="3"/>
</dbReference>
<keyword evidence="12" id="KW-1185">Reference proteome</keyword>
<proteinExistence type="predicted"/>
<comment type="caution">
    <text evidence="11">The sequence shown here is derived from an EMBL/GenBank/DDBJ whole genome shotgun (WGS) entry which is preliminary data.</text>
</comment>
<dbReference type="EMBL" id="VANI01000004">
    <property type="protein sequence ID" value="TLM79377.1"/>
    <property type="molecule type" value="Genomic_DNA"/>
</dbReference>
<dbReference type="InterPro" id="IPR009056">
    <property type="entry name" value="Cyt_c-like_dom"/>
</dbReference>
<protein>
    <submittedName>
        <fullName evidence="11">C-type cytochrome</fullName>
    </submittedName>
</protein>
<evidence type="ECO:0000256" key="5">
    <source>
        <dbReference type="ARBA" id="ARBA00022729"/>
    </source>
</evidence>
<dbReference type="InterPro" id="IPR036909">
    <property type="entry name" value="Cyt_c-like_dom_sf"/>
</dbReference>
<keyword evidence="7 9" id="KW-0408">Iron</keyword>
<sequence>MACISAAVLSGLLAVDRVMAQEAWEQAAEEVNRELDQPALIEKGRYLAIAGDCQACHTRAGGAPFAGGRPMKIPLLGTLYSSNITPDIQQGIGGWSLEEFDDALRRGIGRDGRNLYPAMPYDSYSRISDDDIKALYAYFMFGLEPVHDTPPANKIRRALSARWPLAIWNFLFAPGEPFTPDPQRSAEWNRGAYLVQSLAHCGECHTPRGIAFQTKAHNETDKGFLAGGPVLDGWQAYNITPHPISGIGQWSSEQLTRYLKTGHVNRLAQAGGPMAEAIENSFAKMTDGDIAAMVTYLRSIPPIDSGEKYPRQSLGSPATQVIIKRGNTLAIDRSPNSRSDGARLYLGLCASCHGVDGTGSRDGYYPSLVYNSTVGAKSDHNLRQVILHGISRTVGGEEIMMPGFASELDEGQRKRLLEYLRRQFATPSKGDAAAQN</sequence>
<keyword evidence="2" id="KW-1003">Cell membrane</keyword>
<evidence type="ECO:0000256" key="9">
    <source>
        <dbReference type="PROSITE-ProRule" id="PRU00433"/>
    </source>
</evidence>
<feature type="domain" description="Cytochrome c" evidence="10">
    <location>
        <begin position="186"/>
        <end position="301"/>
    </location>
</feature>
<evidence type="ECO:0000256" key="8">
    <source>
        <dbReference type="ARBA" id="ARBA00023136"/>
    </source>
</evidence>
<dbReference type="Proteomes" id="UP000306791">
    <property type="component" value="Unassembled WGS sequence"/>
</dbReference>
<dbReference type="InterPro" id="IPR014353">
    <property type="entry name" value="Membr-bd_ADH_cyt_c"/>
</dbReference>